<keyword evidence="1" id="KW-0732">Signal</keyword>
<evidence type="ECO:0000313" key="3">
    <source>
        <dbReference type="EMBL" id="OQP49914.1"/>
    </source>
</evidence>
<sequence length="544" mass="58183">MHLKFNPAVLLKASLLFCSLIQVLEGSAQCNDFSVPTPYNANNTNRGMMFNIVTGSNAVTISSLDVNLLTGASDNYQLYYKSGSYVGSETNAAAWTLAGTSGSVTSLGNNIATPIPLSLSITIPAGSTYGFYFTAISTAGGVRYTNSSAYTTIANDANISIEGGIGKNLPQFGVDYNYRSANCTVHYITGSYTNAAVTTTNAVALVSNQSSSGTNIYAESCTKLICKITGSGASPISGSVIAKAWIESIQPTGLEYVKRHYEIAPGANAGTATGLVTLYFTQAEFTSFNSVSALPLPTSAGDATGKANLLIEYRPGTSSTGTGLPNTYTATGAININPADANIVWNSSASRWEVSFNATGFGGYFVKTNSVVLPLELISFSGNNNRLYNHLQWETANQVNTSHFELESSTNAITFKRVAVINAKEPNVNTYNYTDTPKTSGTMYYRLKIIDINDSYSYSKTINVYPNNTTTACSIYPNPATDIITINADNSLVNTRAILLAVNGRRLQSITLNSNNVQFSTRTLARGIYFLQFENGSVLRLIKQ</sequence>
<feature type="chain" id="PRO_5046994409" description="Secretion system C-terminal sorting domain-containing protein" evidence="1">
    <location>
        <begin position="29"/>
        <end position="544"/>
    </location>
</feature>
<protein>
    <recommendedName>
        <fullName evidence="2">Secretion system C-terminal sorting domain-containing protein</fullName>
    </recommendedName>
</protein>
<accession>A0ABX3NZ65</accession>
<gene>
    <name evidence="3" type="ORF">A4D02_27960</name>
</gene>
<organism evidence="3 4">
    <name type="scientific">Niastella koreensis</name>
    <dbReference type="NCBI Taxonomy" id="354356"/>
    <lineage>
        <taxon>Bacteria</taxon>
        <taxon>Pseudomonadati</taxon>
        <taxon>Bacteroidota</taxon>
        <taxon>Chitinophagia</taxon>
        <taxon>Chitinophagales</taxon>
        <taxon>Chitinophagaceae</taxon>
        <taxon>Niastella</taxon>
    </lineage>
</organism>
<keyword evidence="4" id="KW-1185">Reference proteome</keyword>
<evidence type="ECO:0000256" key="1">
    <source>
        <dbReference type="SAM" id="SignalP"/>
    </source>
</evidence>
<reference evidence="3 4" key="1">
    <citation type="submission" date="2016-04" db="EMBL/GenBank/DDBJ databases">
        <authorList>
            <person name="Chen L."/>
            <person name="Zhuang W."/>
            <person name="Wang G."/>
        </authorList>
    </citation>
    <scope>NUCLEOTIDE SEQUENCE [LARGE SCALE GENOMIC DNA]</scope>
    <source>
        <strain evidence="4">GR20</strain>
    </source>
</reference>
<dbReference type="RefSeq" id="WP_014219577.1">
    <property type="nucleotide sequence ID" value="NZ_LWBO01000009.1"/>
</dbReference>
<proteinExistence type="predicted"/>
<evidence type="ECO:0000313" key="4">
    <source>
        <dbReference type="Proteomes" id="UP000192277"/>
    </source>
</evidence>
<dbReference type="EMBL" id="LWBO01000009">
    <property type="protein sequence ID" value="OQP49914.1"/>
    <property type="molecule type" value="Genomic_DNA"/>
</dbReference>
<dbReference type="NCBIfam" id="TIGR04183">
    <property type="entry name" value="Por_Secre_tail"/>
    <property type="match status" value="1"/>
</dbReference>
<feature type="signal peptide" evidence="1">
    <location>
        <begin position="1"/>
        <end position="28"/>
    </location>
</feature>
<comment type="caution">
    <text evidence="3">The sequence shown here is derived from an EMBL/GenBank/DDBJ whole genome shotgun (WGS) entry which is preliminary data.</text>
</comment>
<dbReference type="Pfam" id="PF18962">
    <property type="entry name" value="Por_Secre_tail"/>
    <property type="match status" value="1"/>
</dbReference>
<feature type="domain" description="Secretion system C-terminal sorting" evidence="2">
    <location>
        <begin position="475"/>
        <end position="537"/>
    </location>
</feature>
<dbReference type="InterPro" id="IPR026444">
    <property type="entry name" value="Secre_tail"/>
</dbReference>
<name>A0ABX3NZ65_9BACT</name>
<evidence type="ECO:0000259" key="2">
    <source>
        <dbReference type="Pfam" id="PF18962"/>
    </source>
</evidence>
<dbReference type="Proteomes" id="UP000192277">
    <property type="component" value="Unassembled WGS sequence"/>
</dbReference>